<dbReference type="AlphaFoldDB" id="A0A7X9RXJ2"/>
<dbReference type="CDD" id="cd04301">
    <property type="entry name" value="NAT_SF"/>
    <property type="match status" value="1"/>
</dbReference>
<dbReference type="SUPFAM" id="SSF55729">
    <property type="entry name" value="Acyl-CoA N-acyltransferases (Nat)"/>
    <property type="match status" value="1"/>
</dbReference>
<dbReference type="RefSeq" id="WP_169658756.1">
    <property type="nucleotide sequence ID" value="NZ_JABANE010000066.1"/>
</dbReference>
<dbReference type="GO" id="GO:0016747">
    <property type="term" value="F:acyltransferase activity, transferring groups other than amino-acyl groups"/>
    <property type="evidence" value="ECO:0007669"/>
    <property type="project" value="InterPro"/>
</dbReference>
<dbReference type="EMBL" id="JABANE010000066">
    <property type="protein sequence ID" value="NME70523.1"/>
    <property type="molecule type" value="Genomic_DNA"/>
</dbReference>
<proteinExistence type="predicted"/>
<reference evidence="2 3" key="1">
    <citation type="submission" date="2020-04" db="EMBL/GenBank/DDBJ databases">
        <title>Flammeovirga sp. SR4, a novel species isolated from seawater.</title>
        <authorList>
            <person name="Wang X."/>
        </authorList>
    </citation>
    <scope>NUCLEOTIDE SEQUENCE [LARGE SCALE GENOMIC DNA]</scope>
    <source>
        <strain evidence="2 3">ATCC 23126</strain>
    </source>
</reference>
<sequence length="171" mass="20450">MVKLIDGDQIFGTLWEIYLEAFSPAERRSRKDLLGNMELDNYYFNGIQFKDKNCGLVGYWVFEEFVYIEYLAMKSSNRGSGAGSKFLEFFIEKFKDRTIILEVEHPVTNIQKRRVNFYKRNGFFYNKGSFIQPQYNEDIKEEVELNIMSYPAKMDKEKLEKTKEILFERVY</sequence>
<keyword evidence="3" id="KW-1185">Reference proteome</keyword>
<dbReference type="InterPro" id="IPR016181">
    <property type="entry name" value="Acyl_CoA_acyltransferase"/>
</dbReference>
<organism evidence="2 3">
    <name type="scientific">Flammeovirga aprica JL-4</name>
    <dbReference type="NCBI Taxonomy" id="694437"/>
    <lineage>
        <taxon>Bacteria</taxon>
        <taxon>Pseudomonadati</taxon>
        <taxon>Bacteroidota</taxon>
        <taxon>Cytophagia</taxon>
        <taxon>Cytophagales</taxon>
        <taxon>Flammeovirgaceae</taxon>
        <taxon>Flammeovirga</taxon>
    </lineage>
</organism>
<dbReference type="InterPro" id="IPR000182">
    <property type="entry name" value="GNAT_dom"/>
</dbReference>
<dbReference type="Gene3D" id="3.40.630.30">
    <property type="match status" value="1"/>
</dbReference>
<dbReference type="Pfam" id="PF00583">
    <property type="entry name" value="Acetyltransf_1"/>
    <property type="match status" value="1"/>
</dbReference>
<gene>
    <name evidence="2" type="ORF">HHU12_21285</name>
</gene>
<dbReference type="PROSITE" id="PS51186">
    <property type="entry name" value="GNAT"/>
    <property type="match status" value="1"/>
</dbReference>
<feature type="domain" description="N-acetyltransferase" evidence="1">
    <location>
        <begin position="1"/>
        <end position="153"/>
    </location>
</feature>
<accession>A0A7X9RXJ2</accession>
<protein>
    <submittedName>
        <fullName evidence="2">GNAT family N-acetyltransferase</fullName>
    </submittedName>
</protein>
<evidence type="ECO:0000313" key="3">
    <source>
        <dbReference type="Proteomes" id="UP000576082"/>
    </source>
</evidence>
<evidence type="ECO:0000259" key="1">
    <source>
        <dbReference type="PROSITE" id="PS51186"/>
    </source>
</evidence>
<dbReference type="Proteomes" id="UP000576082">
    <property type="component" value="Unassembled WGS sequence"/>
</dbReference>
<keyword evidence="2" id="KW-0808">Transferase</keyword>
<evidence type="ECO:0000313" key="2">
    <source>
        <dbReference type="EMBL" id="NME70523.1"/>
    </source>
</evidence>
<comment type="caution">
    <text evidence="2">The sequence shown here is derived from an EMBL/GenBank/DDBJ whole genome shotgun (WGS) entry which is preliminary data.</text>
</comment>
<name>A0A7X9RXJ2_9BACT</name>